<dbReference type="InterPro" id="IPR000639">
    <property type="entry name" value="Epox_hydrolase-like"/>
</dbReference>
<proteinExistence type="predicted"/>
<reference evidence="3" key="1">
    <citation type="submission" date="2018-06" db="EMBL/GenBank/DDBJ databases">
        <authorList>
            <person name="Zhirakovskaya E."/>
        </authorList>
    </citation>
    <scope>NUCLEOTIDE SEQUENCE</scope>
</reference>
<dbReference type="NCBIfam" id="NF002043">
    <property type="entry name" value="PRK00870.1"/>
    <property type="match status" value="1"/>
</dbReference>
<dbReference type="AlphaFoldDB" id="A0A3B0UK72"/>
<keyword evidence="1 3" id="KW-0378">Hydrolase</keyword>
<dbReference type="EMBL" id="UOEU01000220">
    <property type="protein sequence ID" value="VAW31435.1"/>
    <property type="molecule type" value="Genomic_DNA"/>
</dbReference>
<accession>A0A3B0UK72</accession>
<dbReference type="GO" id="GO:0018786">
    <property type="term" value="F:haloalkane dehalogenase activity"/>
    <property type="evidence" value="ECO:0007669"/>
    <property type="project" value="UniProtKB-EC"/>
</dbReference>
<dbReference type="Gene3D" id="3.40.50.1820">
    <property type="entry name" value="alpha/beta hydrolase"/>
    <property type="match status" value="1"/>
</dbReference>
<dbReference type="Pfam" id="PF00561">
    <property type="entry name" value="Abhydrolase_1"/>
    <property type="match status" value="1"/>
</dbReference>
<organism evidence="3">
    <name type="scientific">hydrothermal vent metagenome</name>
    <dbReference type="NCBI Taxonomy" id="652676"/>
    <lineage>
        <taxon>unclassified sequences</taxon>
        <taxon>metagenomes</taxon>
        <taxon>ecological metagenomes</taxon>
    </lineage>
</organism>
<dbReference type="GO" id="GO:0004301">
    <property type="term" value="F:epoxide hydrolase activity"/>
    <property type="evidence" value="ECO:0007669"/>
    <property type="project" value="TreeGrafter"/>
</dbReference>
<name>A0A3B0UK72_9ZZZZ</name>
<evidence type="ECO:0000256" key="1">
    <source>
        <dbReference type="ARBA" id="ARBA00022801"/>
    </source>
</evidence>
<dbReference type="InterPro" id="IPR029058">
    <property type="entry name" value="AB_hydrolase_fold"/>
</dbReference>
<dbReference type="PANTHER" id="PTHR42977:SF3">
    <property type="entry name" value="AB HYDROLASE-1 DOMAIN-CONTAINING PROTEIN"/>
    <property type="match status" value="1"/>
</dbReference>
<sequence>MTIIRTPDGRFDNLPDYPFAPNYVEITGLRLHYVDEGAGETILCLHGEPSWSYLYRKMIPSLAAQHRVIAPDLVGFGRSDKYTDTDSYSFQMHRDMLVGFIEALDLWGITAVVQDWGGLLGLTIATQLPERFARLVIMNTGLPTGMFPMPEAFMQWRAASERFGTKLPVGRIIQNGTITQLPKEVVKAYEAPFPDASYKAGAAVFPLLIPLKPTDPGAAEMSRATRQLTRWKKPALVMFSDGDPITRGGDVLFRRAIPGAKDQPEITIEGAGHFLQEDKGEEIAGHILEFMERTAV</sequence>
<protein>
    <submittedName>
        <fullName evidence="3">Haloalkane dehalogenase</fullName>
        <ecNumber evidence="3">3.8.1.5</ecNumber>
    </submittedName>
</protein>
<dbReference type="PRINTS" id="PR00111">
    <property type="entry name" value="ABHYDROLASE"/>
</dbReference>
<evidence type="ECO:0000313" key="3">
    <source>
        <dbReference type="EMBL" id="VAW31435.1"/>
    </source>
</evidence>
<dbReference type="EC" id="3.8.1.5" evidence="3"/>
<feature type="domain" description="AB hydrolase-1" evidence="2">
    <location>
        <begin position="41"/>
        <end position="279"/>
    </location>
</feature>
<dbReference type="InterPro" id="IPR000073">
    <property type="entry name" value="AB_hydrolase_1"/>
</dbReference>
<dbReference type="InterPro" id="IPR051340">
    <property type="entry name" value="Haloalkane_dehalogenase"/>
</dbReference>
<evidence type="ECO:0000259" key="2">
    <source>
        <dbReference type="Pfam" id="PF00561"/>
    </source>
</evidence>
<dbReference type="PRINTS" id="PR00412">
    <property type="entry name" value="EPOXHYDRLASE"/>
</dbReference>
<dbReference type="SUPFAM" id="SSF53474">
    <property type="entry name" value="alpha/beta-Hydrolases"/>
    <property type="match status" value="1"/>
</dbReference>
<gene>
    <name evidence="3" type="ORF">MNBD_CHLOROFLEXI01-3966</name>
</gene>
<dbReference type="PANTHER" id="PTHR42977">
    <property type="entry name" value="HYDROLASE-RELATED"/>
    <property type="match status" value="1"/>
</dbReference>